<evidence type="ECO:0000313" key="5">
    <source>
        <dbReference type="EMBL" id="NEC61062.1"/>
    </source>
</evidence>
<evidence type="ECO:0000256" key="4">
    <source>
        <dbReference type="SAM" id="MobiDB-lite"/>
    </source>
</evidence>
<comment type="caution">
    <text evidence="5">The sequence shown here is derived from an EMBL/GenBank/DDBJ whole genome shotgun (WGS) entry which is preliminary data.</text>
</comment>
<dbReference type="Proteomes" id="UP000470404">
    <property type="component" value="Unassembled WGS sequence"/>
</dbReference>
<comment type="similarity">
    <text evidence="1">Belongs to the 'phage' integrase family.</text>
</comment>
<protein>
    <submittedName>
        <fullName evidence="5">Site-specific integrase</fullName>
    </submittedName>
</protein>
<evidence type="ECO:0000256" key="3">
    <source>
        <dbReference type="ARBA" id="ARBA00023172"/>
    </source>
</evidence>
<dbReference type="PANTHER" id="PTHR30349">
    <property type="entry name" value="PHAGE INTEGRASE-RELATED"/>
    <property type="match status" value="1"/>
</dbReference>
<organism evidence="5 6">
    <name type="scientific">Amycolatopsis rubida</name>
    <dbReference type="NCBI Taxonomy" id="112413"/>
    <lineage>
        <taxon>Bacteria</taxon>
        <taxon>Bacillati</taxon>
        <taxon>Actinomycetota</taxon>
        <taxon>Actinomycetes</taxon>
        <taxon>Pseudonocardiales</taxon>
        <taxon>Pseudonocardiaceae</taxon>
        <taxon>Amycolatopsis</taxon>
    </lineage>
</organism>
<name>A0ABX0C3C8_9PSEU</name>
<dbReference type="InterPro" id="IPR011010">
    <property type="entry name" value="DNA_brk_join_enz"/>
</dbReference>
<keyword evidence="2" id="KW-0238">DNA-binding</keyword>
<evidence type="ECO:0000256" key="1">
    <source>
        <dbReference type="ARBA" id="ARBA00008857"/>
    </source>
</evidence>
<dbReference type="PANTHER" id="PTHR30349:SF41">
    <property type="entry name" value="INTEGRASE_RECOMBINASE PROTEIN MJ0367-RELATED"/>
    <property type="match status" value="1"/>
</dbReference>
<feature type="region of interest" description="Disordered" evidence="4">
    <location>
        <begin position="46"/>
        <end position="66"/>
    </location>
</feature>
<keyword evidence="6" id="KW-1185">Reference proteome</keyword>
<reference evidence="5 6" key="1">
    <citation type="submission" date="2020-01" db="EMBL/GenBank/DDBJ databases">
        <title>Insect and environment-associated Actinomycetes.</title>
        <authorList>
            <person name="Currrie C."/>
            <person name="Chevrette M."/>
            <person name="Carlson C."/>
            <person name="Stubbendieck R."/>
            <person name="Wendt-Pienkowski E."/>
        </authorList>
    </citation>
    <scope>NUCLEOTIDE SEQUENCE [LARGE SCALE GENOMIC DNA]</scope>
    <source>
        <strain evidence="5 6">SID8386</strain>
    </source>
</reference>
<dbReference type="Gene3D" id="1.10.443.10">
    <property type="entry name" value="Intergrase catalytic core"/>
    <property type="match status" value="1"/>
</dbReference>
<gene>
    <name evidence="5" type="ORF">G3I59_37075</name>
</gene>
<dbReference type="EMBL" id="JAAGNC010000189">
    <property type="protein sequence ID" value="NEC61062.1"/>
    <property type="molecule type" value="Genomic_DNA"/>
</dbReference>
<keyword evidence="3" id="KW-0233">DNA recombination</keyword>
<dbReference type="InterPro" id="IPR050090">
    <property type="entry name" value="Tyrosine_recombinase_XerCD"/>
</dbReference>
<proteinExistence type="inferred from homology"/>
<sequence length="262" mass="29051">MNLSIEVQERSALRPNSRDGLGARANFIDAIKFLYRCAVADHLIPQGNNPTRELRRPAKQKSTRRPLTTAQLSEINEVAATTGIDPALTALIIRLHIETACRRGGSKALRPCDLDTKQLTVGLREKGNTVRDQPVSPSLMDALLAHERYRAPDHDRTAQLLRHRNGRPIPITYYDQIWKRIGRILPWVSTLGVTSHWLRYTTLTWVERNFGYAVAAAYAGHVQTSGRTGNTLTYVSATIEEVAAALVALTGEPYPLAAIGPQ</sequence>
<evidence type="ECO:0000256" key="2">
    <source>
        <dbReference type="ARBA" id="ARBA00023125"/>
    </source>
</evidence>
<dbReference type="InterPro" id="IPR013762">
    <property type="entry name" value="Integrase-like_cat_sf"/>
</dbReference>
<dbReference type="RefSeq" id="WP_161269722.1">
    <property type="nucleotide sequence ID" value="NZ_JAAGNC010000189.1"/>
</dbReference>
<dbReference type="SUPFAM" id="SSF56349">
    <property type="entry name" value="DNA breaking-rejoining enzymes"/>
    <property type="match status" value="1"/>
</dbReference>
<accession>A0ABX0C3C8</accession>
<evidence type="ECO:0000313" key="6">
    <source>
        <dbReference type="Proteomes" id="UP000470404"/>
    </source>
</evidence>